<gene>
    <name evidence="1" type="ORF">AB5J51_27210</name>
</gene>
<dbReference type="EMBL" id="CP165727">
    <property type="protein sequence ID" value="XDV66351.1"/>
    <property type="molecule type" value="Genomic_DNA"/>
</dbReference>
<dbReference type="RefSeq" id="WP_369778876.1">
    <property type="nucleotide sequence ID" value="NZ_CP165727.1"/>
</dbReference>
<name>A0AB39YB40_9ACTN</name>
<proteinExistence type="predicted"/>
<reference evidence="1" key="1">
    <citation type="submission" date="2024-08" db="EMBL/GenBank/DDBJ databases">
        <authorList>
            <person name="Yu S.T."/>
        </authorList>
    </citation>
    <scope>NUCLEOTIDE SEQUENCE</scope>
    <source>
        <strain evidence="1">R33</strain>
    </source>
</reference>
<protein>
    <submittedName>
        <fullName evidence="1">Uncharacterized protein</fullName>
    </submittedName>
</protein>
<dbReference type="AlphaFoldDB" id="A0AB39YB40"/>
<sequence length="57" mass="6568">MADREITPYGCRHCGVPQGEHGRQYLPKVGVHAWDAPTDRQILARMQIRRRLARGNQ</sequence>
<accession>A0AB39YB40</accession>
<evidence type="ECO:0000313" key="1">
    <source>
        <dbReference type="EMBL" id="XDV66351.1"/>
    </source>
</evidence>
<organism evidence="1">
    <name type="scientific">Streptomyces sp. R33</name>
    <dbReference type="NCBI Taxonomy" id="3238629"/>
    <lineage>
        <taxon>Bacteria</taxon>
        <taxon>Bacillati</taxon>
        <taxon>Actinomycetota</taxon>
        <taxon>Actinomycetes</taxon>
        <taxon>Kitasatosporales</taxon>
        <taxon>Streptomycetaceae</taxon>
        <taxon>Streptomyces</taxon>
    </lineage>
</organism>